<evidence type="ECO:0000256" key="3">
    <source>
        <dbReference type="ARBA" id="ARBA00022801"/>
    </source>
</evidence>
<dbReference type="SUPFAM" id="SSF54897">
    <property type="entry name" value="Protease propeptides/inhibitors"/>
    <property type="match status" value="1"/>
</dbReference>
<dbReference type="PROSITE" id="PS51257">
    <property type="entry name" value="PROKAR_LIPOPROTEIN"/>
    <property type="match status" value="1"/>
</dbReference>
<accession>A0ABW5B8W5</accession>
<sequence length="551" mass="60516">MSALKNFQLKKTLPIWGVLVVLMVFSCQDINMEDQKLNDLSQSDNSLSNVVPGRYIVTLHSNEINFRKSDKYEDVQAGMRKMAQDILIKYDVEYDKIKAVYGHAITGFTLELTDEEFRGLSSDPKVKSIEPDNYILESYNQRKTPPGKDQPGDDGGGDDGGEPSDPGTGGTIQIDAPKYLDRIDQRQLPFSGTYTYNETGSGVTAYIPVGGIWDMPEEFENRAVTIDLIGEGEELNGSTTNVALNVGGTTYGPAKGVNLVGVRTNDSCCDETGYLSSLLAGYDWILANGQRPGIVLVGLVGPLENTAYFTVIENLYNAGFSLISSSGAWQENACTWGSSYKPYIFTVGLATIEDRKQVSSNYGDCIDLFTTTTDWFDANGAYVEIWRDGFNMNPNFVAAGVAAGVAAKFLENNPMASPAEVYQFLKNTSTKNVVSYSNSVNNHLLYSGMSMDGAGSIDPNRVNHVMDLTGLVSPMKRNEYQILLNWQPIKNESGTVDIYENGLKITSTDDGYLIGDGYWFRFISGRNLAPRTYKICISGTNQCSNEVVLTF</sequence>
<dbReference type="PANTHER" id="PTHR43806">
    <property type="entry name" value="PEPTIDASE S8"/>
    <property type="match status" value="1"/>
</dbReference>
<dbReference type="InterPro" id="IPR036852">
    <property type="entry name" value="Peptidase_S8/S53_dom_sf"/>
</dbReference>
<feature type="region of interest" description="Disordered" evidence="5">
    <location>
        <begin position="138"/>
        <end position="176"/>
    </location>
</feature>
<dbReference type="Gene3D" id="3.40.50.200">
    <property type="entry name" value="Peptidase S8/S53 domain"/>
    <property type="match status" value="1"/>
</dbReference>
<dbReference type="InterPro" id="IPR037045">
    <property type="entry name" value="S8pro/Inhibitor_I9_sf"/>
</dbReference>
<keyword evidence="4" id="KW-0720">Serine protease</keyword>
<evidence type="ECO:0000256" key="5">
    <source>
        <dbReference type="SAM" id="MobiDB-lite"/>
    </source>
</evidence>
<comment type="similarity">
    <text evidence="1">Belongs to the peptidase S8 family.</text>
</comment>
<evidence type="ECO:0000259" key="6">
    <source>
        <dbReference type="Pfam" id="PF05922"/>
    </source>
</evidence>
<dbReference type="Proteomes" id="UP001597414">
    <property type="component" value="Unassembled WGS sequence"/>
</dbReference>
<proteinExistence type="inferred from homology"/>
<dbReference type="Gene3D" id="3.30.70.80">
    <property type="entry name" value="Peptidase S8 propeptide/proteinase inhibitor I9"/>
    <property type="match status" value="1"/>
</dbReference>
<name>A0ABW5B8W5_9BACT</name>
<evidence type="ECO:0000313" key="7">
    <source>
        <dbReference type="EMBL" id="MFD2201166.1"/>
    </source>
</evidence>
<dbReference type="InterPro" id="IPR010259">
    <property type="entry name" value="S8pro/Inhibitor_I9"/>
</dbReference>
<dbReference type="RefSeq" id="WP_380801070.1">
    <property type="nucleotide sequence ID" value="NZ_JBHUIV010000010.1"/>
</dbReference>
<keyword evidence="3" id="KW-0378">Hydrolase</keyword>
<evidence type="ECO:0000256" key="2">
    <source>
        <dbReference type="ARBA" id="ARBA00022670"/>
    </source>
</evidence>
<organism evidence="7 8">
    <name type="scientific">Shivajiella indica</name>
    <dbReference type="NCBI Taxonomy" id="872115"/>
    <lineage>
        <taxon>Bacteria</taxon>
        <taxon>Pseudomonadati</taxon>
        <taxon>Bacteroidota</taxon>
        <taxon>Cytophagia</taxon>
        <taxon>Cytophagales</taxon>
        <taxon>Cyclobacteriaceae</taxon>
        <taxon>Shivajiella</taxon>
    </lineage>
</organism>
<feature type="domain" description="Inhibitor I9" evidence="6">
    <location>
        <begin position="54"/>
        <end position="133"/>
    </location>
</feature>
<gene>
    <name evidence="7" type="ORF">ACFSKV_06285</name>
</gene>
<keyword evidence="8" id="KW-1185">Reference proteome</keyword>
<dbReference type="PANTHER" id="PTHR43806:SF11">
    <property type="entry name" value="CEREVISIN-RELATED"/>
    <property type="match status" value="1"/>
</dbReference>
<evidence type="ECO:0000313" key="8">
    <source>
        <dbReference type="Proteomes" id="UP001597414"/>
    </source>
</evidence>
<evidence type="ECO:0000256" key="1">
    <source>
        <dbReference type="ARBA" id="ARBA00011073"/>
    </source>
</evidence>
<evidence type="ECO:0000256" key="4">
    <source>
        <dbReference type="ARBA" id="ARBA00022825"/>
    </source>
</evidence>
<protein>
    <submittedName>
        <fullName evidence="7">S8 family serine peptidase</fullName>
    </submittedName>
</protein>
<comment type="caution">
    <text evidence="7">The sequence shown here is derived from an EMBL/GenBank/DDBJ whole genome shotgun (WGS) entry which is preliminary data.</text>
</comment>
<dbReference type="EMBL" id="JBHUIV010000010">
    <property type="protein sequence ID" value="MFD2201166.1"/>
    <property type="molecule type" value="Genomic_DNA"/>
</dbReference>
<reference evidence="8" key="1">
    <citation type="journal article" date="2019" name="Int. J. Syst. Evol. Microbiol.">
        <title>The Global Catalogue of Microorganisms (GCM) 10K type strain sequencing project: providing services to taxonomists for standard genome sequencing and annotation.</title>
        <authorList>
            <consortium name="The Broad Institute Genomics Platform"/>
            <consortium name="The Broad Institute Genome Sequencing Center for Infectious Disease"/>
            <person name="Wu L."/>
            <person name="Ma J."/>
        </authorList>
    </citation>
    <scope>NUCLEOTIDE SEQUENCE [LARGE SCALE GENOMIC DNA]</scope>
    <source>
        <strain evidence="8">KCTC 19812</strain>
    </source>
</reference>
<dbReference type="InterPro" id="IPR050131">
    <property type="entry name" value="Peptidase_S8_subtilisin-like"/>
</dbReference>
<dbReference type="SUPFAM" id="SSF52743">
    <property type="entry name" value="Subtilisin-like"/>
    <property type="match status" value="1"/>
</dbReference>
<dbReference type="Pfam" id="PF05922">
    <property type="entry name" value="Inhibitor_I9"/>
    <property type="match status" value="1"/>
</dbReference>
<keyword evidence="2" id="KW-0645">Protease</keyword>